<feature type="domain" description="Type II/III secretion system secretin-like" evidence="7">
    <location>
        <begin position="322"/>
        <end position="483"/>
    </location>
</feature>
<dbReference type="Gene3D" id="3.30.1370.120">
    <property type="match status" value="1"/>
</dbReference>
<evidence type="ECO:0000313" key="10">
    <source>
        <dbReference type="Proteomes" id="UP001486808"/>
    </source>
</evidence>
<reference evidence="9 10" key="1">
    <citation type="submission" date="2024-04" db="EMBL/GenBank/DDBJ databases">
        <title>Draft genome sequence of Halopseudomonas sabulinigri NBRC 116187.</title>
        <authorList>
            <person name="Miyakawa T."/>
            <person name="Kusuya Y."/>
            <person name="Miura T."/>
        </authorList>
    </citation>
    <scope>NUCLEOTIDE SEQUENCE [LARGE SCALE GENOMIC DNA]</scope>
    <source>
        <strain evidence="9 10">4NH20-0042</strain>
    </source>
</reference>
<feature type="compositionally biased region" description="Low complexity" evidence="6">
    <location>
        <begin position="536"/>
        <end position="555"/>
    </location>
</feature>
<evidence type="ECO:0000256" key="4">
    <source>
        <dbReference type="RuleBase" id="RU004003"/>
    </source>
</evidence>
<evidence type="ECO:0000313" key="9">
    <source>
        <dbReference type="EMBL" id="GAA6133198.1"/>
    </source>
</evidence>
<evidence type="ECO:0000256" key="6">
    <source>
        <dbReference type="SAM" id="MobiDB-lite"/>
    </source>
</evidence>
<dbReference type="PANTHER" id="PTHR30332:SF17">
    <property type="entry name" value="TYPE IV PILIATION SYSTEM PROTEIN DR_0774-RELATED"/>
    <property type="match status" value="1"/>
</dbReference>
<dbReference type="PRINTS" id="PR00811">
    <property type="entry name" value="BCTERIALGSPD"/>
</dbReference>
<dbReference type="InterPro" id="IPR001775">
    <property type="entry name" value="GspD/PilQ"/>
</dbReference>
<protein>
    <recommendedName>
        <fullName evidence="11">Secretin/TonB short N-terminal domain-containing protein</fullName>
    </recommendedName>
</protein>
<dbReference type="Pfam" id="PF00263">
    <property type="entry name" value="Secretin"/>
    <property type="match status" value="1"/>
</dbReference>
<feature type="domain" description="NolW-like" evidence="8">
    <location>
        <begin position="192"/>
        <end position="251"/>
    </location>
</feature>
<comment type="subcellular location">
    <subcellularLocation>
        <location evidence="5">Cell outer membrane</location>
    </subcellularLocation>
    <subcellularLocation>
        <location evidence="1">Membrane</location>
    </subcellularLocation>
</comment>
<dbReference type="RefSeq" id="WP_353390250.1">
    <property type="nucleotide sequence ID" value="NZ_BAABWD010000010.1"/>
</dbReference>
<evidence type="ECO:0008006" key="11">
    <source>
        <dbReference type="Google" id="ProtNLM"/>
    </source>
</evidence>
<evidence type="ECO:0000259" key="7">
    <source>
        <dbReference type="Pfam" id="PF00263"/>
    </source>
</evidence>
<evidence type="ECO:0000259" key="8">
    <source>
        <dbReference type="Pfam" id="PF03958"/>
    </source>
</evidence>
<keyword evidence="2" id="KW-0732">Signal</keyword>
<dbReference type="InterPro" id="IPR038591">
    <property type="entry name" value="NolW-like_sf"/>
</dbReference>
<dbReference type="Pfam" id="PF03958">
    <property type="entry name" value="Secretin_N"/>
    <property type="match status" value="1"/>
</dbReference>
<evidence type="ECO:0000256" key="2">
    <source>
        <dbReference type="ARBA" id="ARBA00022729"/>
    </source>
</evidence>
<dbReference type="InterPro" id="IPR050810">
    <property type="entry name" value="Bact_Secretion_Sys_Channel"/>
</dbReference>
<accession>A0ABP9ZUS8</accession>
<feature type="region of interest" description="Disordered" evidence="6">
    <location>
        <begin position="679"/>
        <end position="700"/>
    </location>
</feature>
<evidence type="ECO:0000256" key="3">
    <source>
        <dbReference type="ARBA" id="ARBA00023136"/>
    </source>
</evidence>
<dbReference type="InterPro" id="IPR005644">
    <property type="entry name" value="NolW-like"/>
</dbReference>
<keyword evidence="3" id="KW-0472">Membrane</keyword>
<sequence>MQCFAGKAIKNHILLAWVFYLLSGCALLENDSAPSATSSLQLPPYNATLSVSPSTDNGEAQPLGSAQITGAKSPTVTTHLNSPAPSELVFSEKPAALSIAGLKNNISLELRETGLRDALMLLSQSADLNFILDQDVPADTTVTIFVTEANVADVLEFILQTQSLEKKVLNSQTVLIYPATDEKKARYADLYTKSFPISHAEPSKVADLLRGMVKPNELFVDEASRSLIIRDTPQVLEASERLIRLHDTPPAEVLLDVEIMEVSSDKLTNLGVEYPSSLSLSVQGAAGVAGSLRWSELGDLNGDSYTLGVGDPLAVLNLRNTLGSANILAKPQIRVKNLEQASVLIGDKVPVITSTLNQTSGFESQSVTYLDVGVKLEVEPEIFPDNEVSIKVMLEVSNIAKEIVGDNGLRAYQIGTRTASTTLQLADGETQILAGLIKNEEIVSESRVPGLGAIPGIGRLFSNENNNNRQSELVLLITPRIVRNVPPANSVDSIFYSGTRDRLSLAAPNLGAQAVYRTEPSTPLTASQENITVADTSSGAPAPTQPTAAPSSDTPHLITAPVNLLAPRGVKGGQSFNASISIAADQPPLQSVMLHYDPLVLTSDGVVPQGQVGAPKMYASEGVIRFDFEGASPIKAGQLLPTIAFTTRIPDNALNTSLRLETQAVGGQQLDEISHTLRVSAPLNEGPEDPYLTNEPAVTQ</sequence>
<dbReference type="InterPro" id="IPR004846">
    <property type="entry name" value="T2SS/T3SS_dom"/>
</dbReference>
<dbReference type="PROSITE" id="PS51257">
    <property type="entry name" value="PROKAR_LIPOPROTEIN"/>
    <property type="match status" value="1"/>
</dbReference>
<evidence type="ECO:0000256" key="5">
    <source>
        <dbReference type="RuleBase" id="RU004004"/>
    </source>
</evidence>
<feature type="region of interest" description="Disordered" evidence="6">
    <location>
        <begin position="535"/>
        <end position="556"/>
    </location>
</feature>
<proteinExistence type="inferred from homology"/>
<evidence type="ECO:0000256" key="1">
    <source>
        <dbReference type="ARBA" id="ARBA00004370"/>
    </source>
</evidence>
<comment type="caution">
    <text evidence="9">The sequence shown here is derived from an EMBL/GenBank/DDBJ whole genome shotgun (WGS) entry which is preliminary data.</text>
</comment>
<dbReference type="PANTHER" id="PTHR30332">
    <property type="entry name" value="PROBABLE GENERAL SECRETION PATHWAY PROTEIN D"/>
    <property type="match status" value="1"/>
</dbReference>
<dbReference type="Proteomes" id="UP001486808">
    <property type="component" value="Unassembled WGS sequence"/>
</dbReference>
<gene>
    <name evidence="9" type="ORF">NBRC116187_35590</name>
</gene>
<dbReference type="EMBL" id="BAABWD010000010">
    <property type="protein sequence ID" value="GAA6133198.1"/>
    <property type="molecule type" value="Genomic_DNA"/>
</dbReference>
<organism evidence="9 10">
    <name type="scientific">Halopseudomonas sabulinigri</name>
    <dbReference type="NCBI Taxonomy" id="472181"/>
    <lineage>
        <taxon>Bacteria</taxon>
        <taxon>Pseudomonadati</taxon>
        <taxon>Pseudomonadota</taxon>
        <taxon>Gammaproteobacteria</taxon>
        <taxon>Pseudomonadales</taxon>
        <taxon>Pseudomonadaceae</taxon>
        <taxon>Halopseudomonas</taxon>
    </lineage>
</organism>
<keyword evidence="5" id="KW-0813">Transport</keyword>
<name>A0ABP9ZUS8_9GAMM</name>
<keyword evidence="10" id="KW-1185">Reference proteome</keyword>
<comment type="similarity">
    <text evidence="4">Belongs to the bacterial secretin family.</text>
</comment>